<dbReference type="Gene3D" id="3.30.10.20">
    <property type="match status" value="3"/>
</dbReference>
<dbReference type="PROSITE" id="PS51178">
    <property type="entry name" value="PASTA"/>
    <property type="match status" value="1"/>
</dbReference>
<dbReference type="Proteomes" id="UP000249547">
    <property type="component" value="Unassembled WGS sequence"/>
</dbReference>
<keyword evidence="1" id="KW-0472">Membrane</keyword>
<organism evidence="3 4">
    <name type="scientific">Chitinophaga skermanii</name>
    <dbReference type="NCBI Taxonomy" id="331697"/>
    <lineage>
        <taxon>Bacteria</taxon>
        <taxon>Pseudomonadati</taxon>
        <taxon>Bacteroidota</taxon>
        <taxon>Chitinophagia</taxon>
        <taxon>Chitinophagales</taxon>
        <taxon>Chitinophagaceae</taxon>
        <taxon>Chitinophaga</taxon>
    </lineage>
</organism>
<gene>
    <name evidence="3" type="ORF">LX64_02394</name>
</gene>
<evidence type="ECO:0000313" key="3">
    <source>
        <dbReference type="EMBL" id="RAJ05239.1"/>
    </source>
</evidence>
<dbReference type="AlphaFoldDB" id="A0A327QL22"/>
<dbReference type="Pfam" id="PF03793">
    <property type="entry name" value="PASTA"/>
    <property type="match status" value="3"/>
</dbReference>
<dbReference type="InterPro" id="IPR005543">
    <property type="entry name" value="PASTA_dom"/>
</dbReference>
<proteinExistence type="predicted"/>
<feature type="transmembrane region" description="Helical" evidence="1">
    <location>
        <begin position="12"/>
        <end position="35"/>
    </location>
</feature>
<feature type="domain" description="PASTA" evidence="2">
    <location>
        <begin position="39"/>
        <end position="105"/>
    </location>
</feature>
<dbReference type="RefSeq" id="WP_111597848.1">
    <property type="nucleotide sequence ID" value="NZ_QLLL01000004.1"/>
</dbReference>
<evidence type="ECO:0000313" key="4">
    <source>
        <dbReference type="Proteomes" id="UP000249547"/>
    </source>
</evidence>
<sequence length="264" mass="28434">MFDFITKRSFVVNLLAAIALAVVLALIFFGSLGFLTRHGESITVPDVRGKNIKEATEALEKMGFEVEVRDSIFIDTIPPLTVWEQAPSRGEVVKVNRTIYLTINKVEPPMVAMPELEGLTFRSAEMTLHSRRLNVGDTIYKPDIATNSVLKQMLNGKPIKAGAMVPEGSAITLILSSGPGNYENPVPALIGLTFVEAKALLAGSNLNLGTVLFEGSVSDTANAFIIRQSPSTKNAIGDPNMIRAGMSVDVWISSTAPEVDSSEN</sequence>
<dbReference type="SMART" id="SM00740">
    <property type="entry name" value="PASTA"/>
    <property type="match status" value="3"/>
</dbReference>
<protein>
    <submittedName>
        <fullName evidence="3">Beta-lactam-binding protein with PASTA domain</fullName>
    </submittedName>
</protein>
<evidence type="ECO:0000259" key="2">
    <source>
        <dbReference type="PROSITE" id="PS51178"/>
    </source>
</evidence>
<accession>A0A327QL22</accession>
<dbReference type="SUPFAM" id="SSF54184">
    <property type="entry name" value="Penicillin-binding protein 2x (pbp-2x), c-terminal domain"/>
    <property type="match status" value="1"/>
</dbReference>
<keyword evidence="4" id="KW-1185">Reference proteome</keyword>
<reference evidence="3 4" key="1">
    <citation type="submission" date="2018-06" db="EMBL/GenBank/DDBJ databases">
        <title>Genomic Encyclopedia of Archaeal and Bacterial Type Strains, Phase II (KMG-II): from individual species to whole genera.</title>
        <authorList>
            <person name="Goeker M."/>
        </authorList>
    </citation>
    <scope>NUCLEOTIDE SEQUENCE [LARGE SCALE GENOMIC DNA]</scope>
    <source>
        <strain evidence="3 4">DSM 23857</strain>
    </source>
</reference>
<comment type="caution">
    <text evidence="3">The sequence shown here is derived from an EMBL/GenBank/DDBJ whole genome shotgun (WGS) entry which is preliminary data.</text>
</comment>
<keyword evidence="1" id="KW-1133">Transmembrane helix</keyword>
<keyword evidence="1" id="KW-0812">Transmembrane</keyword>
<name>A0A327QL22_9BACT</name>
<dbReference type="CDD" id="cd06577">
    <property type="entry name" value="PASTA_pknB"/>
    <property type="match status" value="3"/>
</dbReference>
<evidence type="ECO:0000256" key="1">
    <source>
        <dbReference type="SAM" id="Phobius"/>
    </source>
</evidence>
<dbReference type="EMBL" id="QLLL01000004">
    <property type="protein sequence ID" value="RAJ05239.1"/>
    <property type="molecule type" value="Genomic_DNA"/>
</dbReference>
<dbReference type="OrthoDB" id="9803895at2"/>